<evidence type="ECO:0000313" key="6">
    <source>
        <dbReference type="Proteomes" id="UP001307849"/>
    </source>
</evidence>
<evidence type="ECO:0000256" key="4">
    <source>
        <dbReference type="SAM" id="MobiDB-lite"/>
    </source>
</evidence>
<dbReference type="SUPFAM" id="SSF48403">
    <property type="entry name" value="Ankyrin repeat"/>
    <property type="match status" value="1"/>
</dbReference>
<dbReference type="InterPro" id="IPR036770">
    <property type="entry name" value="Ankyrin_rpt-contain_sf"/>
</dbReference>
<dbReference type="InterPro" id="IPR002110">
    <property type="entry name" value="Ankyrin_rpt"/>
</dbReference>
<dbReference type="GO" id="GO:0005829">
    <property type="term" value="C:cytosol"/>
    <property type="evidence" value="ECO:0007669"/>
    <property type="project" value="TreeGrafter"/>
</dbReference>
<proteinExistence type="predicted"/>
<dbReference type="EMBL" id="JAVHJM010000007">
    <property type="protein sequence ID" value="KAK6510678.1"/>
    <property type="molecule type" value="Genomic_DNA"/>
</dbReference>
<reference evidence="5 6" key="1">
    <citation type="submission" date="2019-10" db="EMBL/GenBank/DDBJ databases">
        <authorList>
            <person name="Palmer J.M."/>
        </authorList>
    </citation>
    <scope>NUCLEOTIDE SEQUENCE [LARGE SCALE GENOMIC DNA]</scope>
    <source>
        <strain evidence="5 6">TWF506</strain>
    </source>
</reference>
<feature type="region of interest" description="Disordered" evidence="4">
    <location>
        <begin position="1"/>
        <end position="61"/>
    </location>
</feature>
<feature type="compositionally biased region" description="Polar residues" evidence="4">
    <location>
        <begin position="1"/>
        <end position="20"/>
    </location>
</feature>
<dbReference type="Proteomes" id="UP001307849">
    <property type="component" value="Unassembled WGS sequence"/>
</dbReference>
<dbReference type="GO" id="GO:0051059">
    <property type="term" value="F:NF-kappaB binding"/>
    <property type="evidence" value="ECO:0007669"/>
    <property type="project" value="TreeGrafter"/>
</dbReference>
<feature type="repeat" description="ANK" evidence="3">
    <location>
        <begin position="265"/>
        <end position="297"/>
    </location>
</feature>
<dbReference type="AlphaFoldDB" id="A0AAN8NJ29"/>
<dbReference type="PROSITE" id="PS50297">
    <property type="entry name" value="ANK_REP_REGION"/>
    <property type="match status" value="1"/>
</dbReference>
<organism evidence="5 6">
    <name type="scientific">Arthrobotrys conoides</name>
    <dbReference type="NCBI Taxonomy" id="74498"/>
    <lineage>
        <taxon>Eukaryota</taxon>
        <taxon>Fungi</taxon>
        <taxon>Dikarya</taxon>
        <taxon>Ascomycota</taxon>
        <taxon>Pezizomycotina</taxon>
        <taxon>Orbiliomycetes</taxon>
        <taxon>Orbiliales</taxon>
        <taxon>Orbiliaceae</taxon>
        <taxon>Arthrobotrys</taxon>
    </lineage>
</organism>
<evidence type="ECO:0000256" key="2">
    <source>
        <dbReference type="ARBA" id="ARBA00023043"/>
    </source>
</evidence>
<dbReference type="SMART" id="SM00248">
    <property type="entry name" value="ANK"/>
    <property type="match status" value="4"/>
</dbReference>
<dbReference type="PROSITE" id="PS50088">
    <property type="entry name" value="ANK_REPEAT"/>
    <property type="match status" value="3"/>
</dbReference>
<keyword evidence="2 3" id="KW-0040">ANK repeat</keyword>
<dbReference type="PANTHER" id="PTHR46680:SF2">
    <property type="entry name" value="NF-KAPPA-B INHIBITOR ZETA"/>
    <property type="match status" value="1"/>
</dbReference>
<dbReference type="PANTHER" id="PTHR46680">
    <property type="entry name" value="NF-KAPPA-B INHIBITOR ALPHA"/>
    <property type="match status" value="1"/>
</dbReference>
<dbReference type="InterPro" id="IPR051070">
    <property type="entry name" value="NF-kappa-B_inhibitor"/>
</dbReference>
<dbReference type="Pfam" id="PF00023">
    <property type="entry name" value="Ank"/>
    <property type="match status" value="1"/>
</dbReference>
<name>A0AAN8NJ29_9PEZI</name>
<dbReference type="Pfam" id="PF12796">
    <property type="entry name" value="Ank_2"/>
    <property type="match status" value="1"/>
</dbReference>
<evidence type="ECO:0000313" key="5">
    <source>
        <dbReference type="EMBL" id="KAK6510678.1"/>
    </source>
</evidence>
<comment type="caution">
    <text evidence="5">The sequence shown here is derived from an EMBL/GenBank/DDBJ whole genome shotgun (WGS) entry which is preliminary data.</text>
</comment>
<feature type="repeat" description="ANK" evidence="3">
    <location>
        <begin position="238"/>
        <end position="264"/>
    </location>
</feature>
<keyword evidence="6" id="KW-1185">Reference proteome</keyword>
<feature type="compositionally biased region" description="Polar residues" evidence="4">
    <location>
        <begin position="41"/>
        <end position="58"/>
    </location>
</feature>
<protein>
    <submittedName>
        <fullName evidence="5">Uncharacterized protein</fullName>
    </submittedName>
</protein>
<dbReference type="Gene3D" id="1.25.40.20">
    <property type="entry name" value="Ankyrin repeat-containing domain"/>
    <property type="match status" value="1"/>
</dbReference>
<evidence type="ECO:0000256" key="1">
    <source>
        <dbReference type="ARBA" id="ARBA00022737"/>
    </source>
</evidence>
<feature type="repeat" description="ANK" evidence="3">
    <location>
        <begin position="198"/>
        <end position="230"/>
    </location>
</feature>
<evidence type="ECO:0000256" key="3">
    <source>
        <dbReference type="PROSITE-ProRule" id="PRU00023"/>
    </source>
</evidence>
<gene>
    <name evidence="5" type="ORF">TWF506_009780</name>
</gene>
<dbReference type="GO" id="GO:0071356">
    <property type="term" value="P:cellular response to tumor necrosis factor"/>
    <property type="evidence" value="ECO:0007669"/>
    <property type="project" value="TreeGrafter"/>
</dbReference>
<sequence length="397" mass="43754">MAEYNNNRFKYGGNTYTGESQRVERQPMRGYDNSAKEYPPSTISETSEYSQSNKSENSAPIIPGMEHLSINQRLGGPEHIDAADFYRFNTRTPNTTANWRQENINNTPPGPAPVCEICLVTSCVMNGGSKEAQRLKITITKMKAARSKAQMLMLGMEYMEPYIEAFDNLWKPDESTLRNTIKENLSVPDGKLFAETSQGLNPLTAFTSLGKTELVTVLLHEGVDVNQTLRGRAKPLNHAVAWLGNEDIVEILLAAGADPNSANDHGITALHLAVAVGNIKAVKLLINAGADIDARIRDFGGLHSLPVFSKLRDSHMATFGKIIDILVENGASTDLHSTVEWTPLQYICISGSVGLARRLIELGVPKEPLVALRAKIASEWVNSGYYKAWEIRLQEDI</sequence>
<keyword evidence="1" id="KW-0677">Repeat</keyword>
<accession>A0AAN8NJ29</accession>